<evidence type="ECO:0000313" key="1">
    <source>
        <dbReference type="EMBL" id="CEG60344.1"/>
    </source>
</evidence>
<dbReference type="Gene3D" id="3.80.10.10">
    <property type="entry name" value="Ribonuclease Inhibitor"/>
    <property type="match status" value="1"/>
</dbReference>
<dbReference type="Proteomes" id="UP000182998">
    <property type="component" value="Unassembled WGS sequence"/>
</dbReference>
<dbReference type="HOGENOM" id="CLU_441398_0_0_6"/>
<reference evidence="1" key="2">
    <citation type="submission" date="2014-09" db="EMBL/GenBank/DDBJ databases">
        <authorList>
            <person name="GOMEZ-VALERO Laura"/>
        </authorList>
    </citation>
    <scope>NUCLEOTIDE SEQUENCE</scope>
    <source>
        <strain evidence="1">ATCC33218</strain>
    </source>
</reference>
<keyword evidence="4" id="KW-1185">Reference proteome</keyword>
<sequence>MPKKIKTETSIEIHEETLEVANKHSWIADLSVDALQQKLIFTQCVFNALPLSRLLFELKNKYTSFEFVNSAVLGDTNQQSLDITLEFDRCQIPSDANTSDSMHLLFAKLANMLKRAKPKELIVVDSQGKYDIGSLPWKALIDNLLHTNSSFTLDIRDEEGRPFRLQLNKHGQVSRLKELLISSNEGEELTIPLPGRSPLTISFSKGKLSIKQTDALEYSSETEGDKQAGDAIVSSHILFYYLTQAAKLAKEHDFSLEINVFINHGDRFVYNYDAKTCEGDCQIDLISSGFEAELAVEQEELVASRLPRLLANLPGVTQFQLFCLNSQLLRQTAFVRELLSPVFANLEKLEITGSFETQESKALFLHALREFNHLRELVILGQLLSDEDMTDIAYLLKGKDKLKEVTLNGCNITNEGMKRLAEELQRLSRCGYTKYLNKLNIANNNHHNSHGYNETALKDFLKILKLCVPREIAHDFENNKKIAALMSTLGEDAQSYEHPVFGWGLKQLVSKRNISSSVDTHSIAGDESGYSPRDYTDSEDEFLSTVSMRRLGSQIRHSLPTQEREKLDIREEKNALAGISNRLVQRRQIIKHNRYRMSYCLGERAEEERAEPPKPFRQN</sequence>
<evidence type="ECO:0000313" key="4">
    <source>
        <dbReference type="Proteomes" id="UP000182998"/>
    </source>
</evidence>
<organism evidence="1 3">
    <name type="scientific">Legionella micdadei</name>
    <name type="common">Tatlockia micdadei</name>
    <dbReference type="NCBI Taxonomy" id="451"/>
    <lineage>
        <taxon>Bacteria</taxon>
        <taxon>Pseudomonadati</taxon>
        <taxon>Pseudomonadota</taxon>
        <taxon>Gammaproteobacteria</taxon>
        <taxon>Legionellales</taxon>
        <taxon>Legionellaceae</taxon>
        <taxon>Legionella</taxon>
    </lineage>
</organism>
<dbReference type="Proteomes" id="UP000032414">
    <property type="component" value="Chromosome I"/>
</dbReference>
<dbReference type="KEGG" id="tmc:LMI_1028"/>
<name>A0A098GCY5_LEGMI</name>
<dbReference type="EMBL" id="LN614830">
    <property type="protein sequence ID" value="CEG60344.1"/>
    <property type="molecule type" value="Genomic_DNA"/>
</dbReference>
<dbReference type="InterPro" id="IPR032675">
    <property type="entry name" value="LRR_dom_sf"/>
</dbReference>
<reference evidence="3" key="1">
    <citation type="submission" date="2014-09" db="EMBL/GenBank/DDBJ databases">
        <authorList>
            <person name="Gomez-Valero L."/>
        </authorList>
    </citation>
    <scope>NUCLEOTIDE SEQUENCE [LARGE SCALE GENOMIC DNA]</scope>
    <source>
        <strain evidence="3">ATCC33218</strain>
    </source>
</reference>
<dbReference type="AlphaFoldDB" id="A0A098GCY5"/>
<protein>
    <submittedName>
        <fullName evidence="1">Uncharacterized protein</fullName>
    </submittedName>
</protein>
<dbReference type="RefSeq" id="WP_045098774.1">
    <property type="nucleotide sequence ID" value="NZ_CP020614.1"/>
</dbReference>
<proteinExistence type="predicted"/>
<dbReference type="STRING" id="451.B6N58_10345"/>
<accession>A0A098GCY5</accession>
<evidence type="ECO:0000313" key="2">
    <source>
        <dbReference type="EMBL" id="SCY55903.1"/>
    </source>
</evidence>
<dbReference type="PATRIC" id="fig|451.8.peg.340"/>
<evidence type="ECO:0000313" key="3">
    <source>
        <dbReference type="Proteomes" id="UP000032414"/>
    </source>
</evidence>
<dbReference type="OrthoDB" id="9978709at2"/>
<gene>
    <name evidence="1" type="ORF">LMI_1028</name>
    <name evidence="2" type="ORF">SAMN02982997_02038</name>
</gene>
<dbReference type="SUPFAM" id="SSF52047">
    <property type="entry name" value="RNI-like"/>
    <property type="match status" value="1"/>
</dbReference>
<reference evidence="2 4" key="3">
    <citation type="submission" date="2016-10" db="EMBL/GenBank/DDBJ databases">
        <authorList>
            <person name="Varghese N."/>
            <person name="Submissions S."/>
        </authorList>
    </citation>
    <scope>NUCLEOTIDE SEQUENCE [LARGE SCALE GENOMIC DNA]</scope>
    <source>
        <strain evidence="2 4">ATCC 33218</strain>
    </source>
</reference>
<dbReference type="EMBL" id="FMVN01000010">
    <property type="protein sequence ID" value="SCY55903.1"/>
    <property type="molecule type" value="Genomic_DNA"/>
</dbReference>